<dbReference type="EMBL" id="JBHRYE010000012">
    <property type="protein sequence ID" value="MFC3671435.1"/>
    <property type="molecule type" value="Genomic_DNA"/>
</dbReference>
<keyword evidence="5 6" id="KW-0472">Membrane</keyword>
<comment type="subcellular location">
    <subcellularLocation>
        <location evidence="1">Membrane</location>
        <topology evidence="1">Multi-pass membrane protein</topology>
    </subcellularLocation>
</comment>
<dbReference type="CDD" id="cd17328">
    <property type="entry name" value="MFS_spinster_like"/>
    <property type="match status" value="1"/>
</dbReference>
<comment type="caution">
    <text evidence="8">The sequence shown here is derived from an EMBL/GenBank/DDBJ whole genome shotgun (WGS) entry which is preliminary data.</text>
</comment>
<dbReference type="Pfam" id="PF07690">
    <property type="entry name" value="MFS_1"/>
    <property type="match status" value="1"/>
</dbReference>
<evidence type="ECO:0000256" key="3">
    <source>
        <dbReference type="ARBA" id="ARBA00022692"/>
    </source>
</evidence>
<evidence type="ECO:0000313" key="8">
    <source>
        <dbReference type="EMBL" id="MFC3671435.1"/>
    </source>
</evidence>
<feature type="transmembrane region" description="Helical" evidence="6">
    <location>
        <begin position="407"/>
        <end position="426"/>
    </location>
</feature>
<feature type="transmembrane region" description="Helical" evidence="6">
    <location>
        <begin position="235"/>
        <end position="255"/>
    </location>
</feature>
<dbReference type="Gene3D" id="1.20.1250.20">
    <property type="entry name" value="MFS general substrate transporter like domains"/>
    <property type="match status" value="1"/>
</dbReference>
<feature type="transmembrane region" description="Helical" evidence="6">
    <location>
        <begin position="275"/>
        <end position="294"/>
    </location>
</feature>
<accession>A0ABV7V1X8</accession>
<keyword evidence="2" id="KW-0813">Transport</keyword>
<feature type="transmembrane region" description="Helical" evidence="6">
    <location>
        <begin position="179"/>
        <end position="198"/>
    </location>
</feature>
<evidence type="ECO:0000256" key="2">
    <source>
        <dbReference type="ARBA" id="ARBA00022448"/>
    </source>
</evidence>
<sequence>MREGEAVLAPPPLIGTGVRQWYVLVLLSLVYAMNIADRYVITTVMESIRLDLKLTDSGVALLTGVALALFYVTIGIPVSALADRFSRRNIISGALLLWSGLTILTGLSSTFGQMLLARIGVGIGESGGTPPSTSMLADYFRPAQRPAALTVYALGSCLGAWIGADVAGRVADLYGWRHAFLALGVPGVVLAALIFLTVREPRRGMMDAPRAAPAAPEAPRLPLWRALAFLLRQRATMHLMMGGAVTALWGWGLMWWTPTYLQRAYGLSAGQAGEILGPMHLIAGSLATVATAVLMTSRFMADPRRVLILMAGVVAVITVPSFFIYWTHDLAVAKLCLWLFVPAMYFYIGPSFGLLQNVVPAQMRATACALTLLMANIANLVIAPQFVGLVSDHVAAGHGADAASLRVALLILAPTGLWAAWHYWAATRNILAEQERAISGEIIA</sequence>
<dbReference type="InterPro" id="IPR036259">
    <property type="entry name" value="MFS_trans_sf"/>
</dbReference>
<reference evidence="9" key="1">
    <citation type="journal article" date="2019" name="Int. J. Syst. Evol. Microbiol.">
        <title>The Global Catalogue of Microorganisms (GCM) 10K type strain sequencing project: providing services to taxonomists for standard genome sequencing and annotation.</title>
        <authorList>
            <consortium name="The Broad Institute Genomics Platform"/>
            <consortium name="The Broad Institute Genome Sequencing Center for Infectious Disease"/>
            <person name="Wu L."/>
            <person name="Ma J."/>
        </authorList>
    </citation>
    <scope>NUCLEOTIDE SEQUENCE [LARGE SCALE GENOMIC DNA]</scope>
    <source>
        <strain evidence="9">KCTC 42224</strain>
    </source>
</reference>
<dbReference type="PANTHER" id="PTHR23505">
    <property type="entry name" value="SPINSTER"/>
    <property type="match status" value="1"/>
</dbReference>
<evidence type="ECO:0000256" key="5">
    <source>
        <dbReference type="ARBA" id="ARBA00023136"/>
    </source>
</evidence>
<dbReference type="InterPro" id="IPR044770">
    <property type="entry name" value="MFS_spinster-like"/>
</dbReference>
<protein>
    <submittedName>
        <fullName evidence="8">Spinster family MFS transporter</fullName>
    </submittedName>
</protein>
<dbReference type="InterPro" id="IPR020846">
    <property type="entry name" value="MFS_dom"/>
</dbReference>
<keyword evidence="9" id="KW-1185">Reference proteome</keyword>
<organism evidence="8 9">
    <name type="scientific">Novosphingobium pokkalii</name>
    <dbReference type="NCBI Taxonomy" id="1770194"/>
    <lineage>
        <taxon>Bacteria</taxon>
        <taxon>Pseudomonadati</taxon>
        <taxon>Pseudomonadota</taxon>
        <taxon>Alphaproteobacteria</taxon>
        <taxon>Sphingomonadales</taxon>
        <taxon>Sphingomonadaceae</taxon>
        <taxon>Novosphingobium</taxon>
    </lineage>
</organism>
<evidence type="ECO:0000313" key="9">
    <source>
        <dbReference type="Proteomes" id="UP001595683"/>
    </source>
</evidence>
<feature type="transmembrane region" description="Helical" evidence="6">
    <location>
        <begin position="61"/>
        <end position="82"/>
    </location>
</feature>
<dbReference type="SUPFAM" id="SSF103473">
    <property type="entry name" value="MFS general substrate transporter"/>
    <property type="match status" value="1"/>
</dbReference>
<feature type="transmembrane region" description="Helical" evidence="6">
    <location>
        <begin position="367"/>
        <end position="387"/>
    </location>
</feature>
<proteinExistence type="predicted"/>
<dbReference type="RefSeq" id="WP_229815174.1">
    <property type="nucleotide sequence ID" value="NZ_BMZP01000005.1"/>
</dbReference>
<evidence type="ECO:0000259" key="7">
    <source>
        <dbReference type="PROSITE" id="PS50850"/>
    </source>
</evidence>
<keyword evidence="4 6" id="KW-1133">Transmembrane helix</keyword>
<keyword evidence="3 6" id="KW-0812">Transmembrane</keyword>
<gene>
    <name evidence="8" type="ORF">ACFOOT_08355</name>
</gene>
<feature type="transmembrane region" description="Helical" evidence="6">
    <location>
        <begin position="306"/>
        <end position="326"/>
    </location>
</feature>
<dbReference type="PROSITE" id="PS50850">
    <property type="entry name" value="MFS"/>
    <property type="match status" value="1"/>
</dbReference>
<feature type="transmembrane region" description="Helical" evidence="6">
    <location>
        <begin position="21"/>
        <end position="41"/>
    </location>
</feature>
<evidence type="ECO:0000256" key="1">
    <source>
        <dbReference type="ARBA" id="ARBA00004141"/>
    </source>
</evidence>
<dbReference type="InterPro" id="IPR011701">
    <property type="entry name" value="MFS"/>
</dbReference>
<evidence type="ECO:0000256" key="4">
    <source>
        <dbReference type="ARBA" id="ARBA00022989"/>
    </source>
</evidence>
<dbReference type="PANTHER" id="PTHR23505:SF79">
    <property type="entry name" value="PROTEIN SPINSTER"/>
    <property type="match status" value="1"/>
</dbReference>
<feature type="domain" description="Major facilitator superfamily (MFS) profile" evidence="7">
    <location>
        <begin position="23"/>
        <end position="428"/>
    </location>
</feature>
<dbReference type="Proteomes" id="UP001595683">
    <property type="component" value="Unassembled WGS sequence"/>
</dbReference>
<feature type="transmembrane region" description="Helical" evidence="6">
    <location>
        <begin position="332"/>
        <end position="355"/>
    </location>
</feature>
<name>A0ABV7V1X8_9SPHN</name>
<feature type="transmembrane region" description="Helical" evidence="6">
    <location>
        <begin position="94"/>
        <end position="116"/>
    </location>
</feature>
<evidence type="ECO:0000256" key="6">
    <source>
        <dbReference type="SAM" id="Phobius"/>
    </source>
</evidence>